<evidence type="ECO:0000256" key="1">
    <source>
        <dbReference type="SAM" id="MobiDB-lite"/>
    </source>
</evidence>
<reference evidence="2 3" key="1">
    <citation type="journal article" date="2016" name="Nat. Commun.">
        <title>Thousands of microbial genomes shed light on interconnected biogeochemical processes in an aquifer system.</title>
        <authorList>
            <person name="Anantharaman K."/>
            <person name="Brown C.T."/>
            <person name="Hug L.A."/>
            <person name="Sharon I."/>
            <person name="Castelle C.J."/>
            <person name="Probst A.J."/>
            <person name="Thomas B.C."/>
            <person name="Singh A."/>
            <person name="Wilkins M.J."/>
            <person name="Karaoz U."/>
            <person name="Brodie E.L."/>
            <person name="Williams K.H."/>
            <person name="Hubbard S.S."/>
            <person name="Banfield J.F."/>
        </authorList>
    </citation>
    <scope>NUCLEOTIDE SEQUENCE [LARGE SCALE GENOMIC DNA]</scope>
</reference>
<evidence type="ECO:0000313" key="2">
    <source>
        <dbReference type="EMBL" id="OGY92062.1"/>
    </source>
</evidence>
<accession>A0A1G2BSR9</accession>
<dbReference type="STRING" id="1798553.A3H70_04420"/>
<organism evidence="2 3">
    <name type="scientific">Candidatus Komeilibacteria bacterium RIFCSPLOWO2_02_FULL_48_11</name>
    <dbReference type="NCBI Taxonomy" id="1798553"/>
    <lineage>
        <taxon>Bacteria</taxon>
        <taxon>Candidatus Komeiliibacteriota</taxon>
    </lineage>
</organism>
<dbReference type="Proteomes" id="UP000178109">
    <property type="component" value="Unassembled WGS sequence"/>
</dbReference>
<proteinExistence type="predicted"/>
<dbReference type="EMBL" id="MHKO01000030">
    <property type="protein sequence ID" value="OGY92062.1"/>
    <property type="molecule type" value="Genomic_DNA"/>
</dbReference>
<sequence length="157" mass="18480">MPAKIKDAEFVKFLEKVSNEQQITFSFNEIYELEKLRERKVLSVLQHKEKFLKLGVVEKIGRTSGAKYILSHRYYSYQEKPGVYTRIKGFNRESKKELILEHIRREGKGRREDFLDAFPELKPKDITNLLHELKREGEIKREGSDRSGYWKSAGGSN</sequence>
<name>A0A1G2BSR9_9BACT</name>
<dbReference type="AlphaFoldDB" id="A0A1G2BSR9"/>
<comment type="caution">
    <text evidence="2">The sequence shown here is derived from an EMBL/GenBank/DDBJ whole genome shotgun (WGS) entry which is preliminary data.</text>
</comment>
<protein>
    <submittedName>
        <fullName evidence="2">Uncharacterized protein</fullName>
    </submittedName>
</protein>
<gene>
    <name evidence="2" type="ORF">A3H70_04420</name>
</gene>
<evidence type="ECO:0000313" key="3">
    <source>
        <dbReference type="Proteomes" id="UP000178109"/>
    </source>
</evidence>
<feature type="region of interest" description="Disordered" evidence="1">
    <location>
        <begin position="137"/>
        <end position="157"/>
    </location>
</feature>